<proteinExistence type="inferred from homology"/>
<feature type="transmembrane region" description="Helical" evidence="6">
    <location>
        <begin position="42"/>
        <end position="69"/>
    </location>
</feature>
<dbReference type="PANTHER" id="PTHR33048:SF47">
    <property type="entry name" value="INTEGRAL MEMBRANE PROTEIN-RELATED"/>
    <property type="match status" value="1"/>
</dbReference>
<sequence>MRELTLHELIATACVMMVVSILAIILRFVLQWVRRDRIHREDALVAFAFTVFLVLAILSLVLAPIAYHIVDMQHDMIRQYDGISADEVFQLRTTFVCSLLFPTVLWSVKLSLMSISHRIVDKQPENVRRCWWALLGFVIVTFIGCLVVSFTRCSNFTDSFDPSSCKTTRDINAQLASFYFVVVVDIITDILIMIFPIIVLRKVQIKRSLYLRTSVIFSVGTLCIVTALCRGITLGVGMGLDMPTFPWLAFWGLVEGGIG</sequence>
<protein>
    <recommendedName>
        <fullName evidence="7">Rhodopsin domain-containing protein</fullName>
    </recommendedName>
</protein>
<dbReference type="Pfam" id="PF20684">
    <property type="entry name" value="Fung_rhodopsin"/>
    <property type="match status" value="1"/>
</dbReference>
<keyword evidence="2 6" id="KW-0812">Transmembrane</keyword>
<evidence type="ECO:0000256" key="2">
    <source>
        <dbReference type="ARBA" id="ARBA00022692"/>
    </source>
</evidence>
<reference evidence="8" key="1">
    <citation type="submission" date="2021-12" db="EMBL/GenBank/DDBJ databases">
        <title>Convergent genome expansion in fungi linked to evolution of root-endophyte symbiosis.</title>
        <authorList>
            <consortium name="DOE Joint Genome Institute"/>
            <person name="Ke Y.-H."/>
            <person name="Bonito G."/>
            <person name="Liao H.-L."/>
            <person name="Looney B."/>
            <person name="Rojas-Flechas A."/>
            <person name="Nash J."/>
            <person name="Hameed K."/>
            <person name="Schadt C."/>
            <person name="Martin F."/>
            <person name="Crous P.W."/>
            <person name="Miettinen O."/>
            <person name="Magnuson J.K."/>
            <person name="Labbe J."/>
            <person name="Jacobson D."/>
            <person name="Doktycz M.J."/>
            <person name="Veneault-Fourrey C."/>
            <person name="Kuo A."/>
            <person name="Mondo S."/>
            <person name="Calhoun S."/>
            <person name="Riley R."/>
            <person name="Ohm R."/>
            <person name="LaButti K."/>
            <person name="Andreopoulos B."/>
            <person name="Pangilinan J."/>
            <person name="Nolan M."/>
            <person name="Tritt A."/>
            <person name="Clum A."/>
            <person name="Lipzen A."/>
            <person name="Daum C."/>
            <person name="Barry K."/>
            <person name="Grigoriev I.V."/>
            <person name="Vilgalys R."/>
        </authorList>
    </citation>
    <scope>NUCLEOTIDE SEQUENCE</scope>
    <source>
        <strain evidence="8">PMI_201</strain>
    </source>
</reference>
<dbReference type="GO" id="GO:0016020">
    <property type="term" value="C:membrane"/>
    <property type="evidence" value="ECO:0007669"/>
    <property type="project" value="UniProtKB-SubCell"/>
</dbReference>
<evidence type="ECO:0000259" key="7">
    <source>
        <dbReference type="Pfam" id="PF20684"/>
    </source>
</evidence>
<feature type="transmembrane region" description="Helical" evidence="6">
    <location>
        <begin position="6"/>
        <end position="30"/>
    </location>
</feature>
<keyword evidence="3 6" id="KW-1133">Transmembrane helix</keyword>
<dbReference type="InterPro" id="IPR052337">
    <property type="entry name" value="SAT4-like"/>
</dbReference>
<feature type="domain" description="Rhodopsin" evidence="7">
    <location>
        <begin position="26"/>
        <end position="255"/>
    </location>
</feature>
<comment type="caution">
    <text evidence="8">The sequence shown here is derived from an EMBL/GenBank/DDBJ whole genome shotgun (WGS) entry which is preliminary data.</text>
</comment>
<evidence type="ECO:0000256" key="3">
    <source>
        <dbReference type="ARBA" id="ARBA00022989"/>
    </source>
</evidence>
<evidence type="ECO:0000256" key="6">
    <source>
        <dbReference type="SAM" id="Phobius"/>
    </source>
</evidence>
<dbReference type="AlphaFoldDB" id="A0AAD4Q351"/>
<feature type="transmembrane region" description="Helical" evidence="6">
    <location>
        <begin position="129"/>
        <end position="150"/>
    </location>
</feature>
<comment type="similarity">
    <text evidence="5">Belongs to the SAT4 family.</text>
</comment>
<dbReference type="InterPro" id="IPR049326">
    <property type="entry name" value="Rhodopsin_dom_fungi"/>
</dbReference>
<dbReference type="PANTHER" id="PTHR33048">
    <property type="entry name" value="PTH11-LIKE INTEGRAL MEMBRANE PROTEIN (AFU_ORTHOLOGUE AFUA_5G11245)"/>
    <property type="match status" value="1"/>
</dbReference>
<dbReference type="Proteomes" id="UP001201262">
    <property type="component" value="Unassembled WGS sequence"/>
</dbReference>
<dbReference type="EMBL" id="JAJTJA010000004">
    <property type="protein sequence ID" value="KAH8701061.1"/>
    <property type="molecule type" value="Genomic_DNA"/>
</dbReference>
<gene>
    <name evidence="8" type="ORF">BGW36DRAFT_260390</name>
</gene>
<evidence type="ECO:0000256" key="1">
    <source>
        <dbReference type="ARBA" id="ARBA00004141"/>
    </source>
</evidence>
<dbReference type="RefSeq" id="XP_046074767.1">
    <property type="nucleotide sequence ID" value="XM_046210066.1"/>
</dbReference>
<comment type="subcellular location">
    <subcellularLocation>
        <location evidence="1">Membrane</location>
        <topology evidence="1">Multi-pass membrane protein</topology>
    </subcellularLocation>
</comment>
<dbReference type="GeneID" id="70240353"/>
<feature type="transmembrane region" description="Helical" evidence="6">
    <location>
        <begin position="89"/>
        <end position="108"/>
    </location>
</feature>
<feature type="transmembrane region" description="Helical" evidence="6">
    <location>
        <begin position="178"/>
        <end position="200"/>
    </location>
</feature>
<evidence type="ECO:0000256" key="5">
    <source>
        <dbReference type="ARBA" id="ARBA00038359"/>
    </source>
</evidence>
<evidence type="ECO:0000313" key="9">
    <source>
        <dbReference type="Proteomes" id="UP001201262"/>
    </source>
</evidence>
<keyword evidence="4 6" id="KW-0472">Membrane</keyword>
<name>A0AAD4Q351_9EURO</name>
<evidence type="ECO:0000313" key="8">
    <source>
        <dbReference type="EMBL" id="KAH8701061.1"/>
    </source>
</evidence>
<organism evidence="8 9">
    <name type="scientific">Talaromyces proteolyticus</name>
    <dbReference type="NCBI Taxonomy" id="1131652"/>
    <lineage>
        <taxon>Eukaryota</taxon>
        <taxon>Fungi</taxon>
        <taxon>Dikarya</taxon>
        <taxon>Ascomycota</taxon>
        <taxon>Pezizomycotina</taxon>
        <taxon>Eurotiomycetes</taxon>
        <taxon>Eurotiomycetidae</taxon>
        <taxon>Eurotiales</taxon>
        <taxon>Trichocomaceae</taxon>
        <taxon>Talaromyces</taxon>
        <taxon>Talaromyces sect. Bacilispori</taxon>
    </lineage>
</organism>
<evidence type="ECO:0000256" key="4">
    <source>
        <dbReference type="ARBA" id="ARBA00023136"/>
    </source>
</evidence>
<keyword evidence="9" id="KW-1185">Reference proteome</keyword>
<feature type="transmembrane region" description="Helical" evidence="6">
    <location>
        <begin position="209"/>
        <end position="233"/>
    </location>
</feature>
<accession>A0AAD4Q351</accession>
<feature type="non-terminal residue" evidence="8">
    <location>
        <position position="1"/>
    </location>
</feature>